<evidence type="ECO:0000256" key="2">
    <source>
        <dbReference type="ARBA" id="ARBA00023125"/>
    </source>
</evidence>
<dbReference type="Gene3D" id="1.10.10.10">
    <property type="entry name" value="Winged helix-like DNA-binding domain superfamily/Winged helix DNA-binding domain"/>
    <property type="match status" value="1"/>
</dbReference>
<dbReference type="InterPro" id="IPR036388">
    <property type="entry name" value="WH-like_DNA-bd_sf"/>
</dbReference>
<proteinExistence type="predicted"/>
<protein>
    <submittedName>
        <fullName evidence="5">Leucine-responsive regulatory protein</fullName>
    </submittedName>
</protein>
<gene>
    <name evidence="5" type="primary">lrp_2</name>
    <name evidence="5" type="ORF">DEAC_c20920</name>
</gene>
<dbReference type="SUPFAM" id="SSF54909">
    <property type="entry name" value="Dimeric alpha+beta barrel"/>
    <property type="match status" value="1"/>
</dbReference>
<keyword evidence="2" id="KW-0238">DNA-binding</keyword>
<comment type="caution">
    <text evidence="5">The sequence shown here is derived from an EMBL/GenBank/DDBJ whole genome shotgun (WGS) entry which is preliminary data.</text>
</comment>
<dbReference type="InterPro" id="IPR019887">
    <property type="entry name" value="Tscrpt_reg_AsnC/Lrp_C"/>
</dbReference>
<dbReference type="GO" id="GO:0005829">
    <property type="term" value="C:cytosol"/>
    <property type="evidence" value="ECO:0007669"/>
    <property type="project" value="TreeGrafter"/>
</dbReference>
<keyword evidence="3" id="KW-0804">Transcription</keyword>
<dbReference type="GO" id="GO:0043565">
    <property type="term" value="F:sequence-specific DNA binding"/>
    <property type="evidence" value="ECO:0007669"/>
    <property type="project" value="InterPro"/>
</dbReference>
<dbReference type="PANTHER" id="PTHR30154:SF34">
    <property type="entry name" value="TRANSCRIPTIONAL REGULATOR AZLB"/>
    <property type="match status" value="1"/>
</dbReference>
<dbReference type="InterPro" id="IPR036390">
    <property type="entry name" value="WH_DNA-bd_sf"/>
</dbReference>
<dbReference type="GO" id="GO:0043200">
    <property type="term" value="P:response to amino acid"/>
    <property type="evidence" value="ECO:0007669"/>
    <property type="project" value="TreeGrafter"/>
</dbReference>
<evidence type="ECO:0000313" key="6">
    <source>
        <dbReference type="Proteomes" id="UP000036356"/>
    </source>
</evidence>
<dbReference type="RefSeq" id="WP_047809947.1">
    <property type="nucleotide sequence ID" value="NZ_LDZY01000006.1"/>
</dbReference>
<reference evidence="5 6" key="1">
    <citation type="submission" date="2015-06" db="EMBL/GenBank/DDBJ databases">
        <title>Draft genome of the moderately acidophilic sulfate reducer Candidatus Desulfosporosinus acididurans strain M1.</title>
        <authorList>
            <person name="Poehlein A."/>
            <person name="Petzsch P."/>
            <person name="Johnson B.D."/>
            <person name="Schloemann M."/>
            <person name="Daniel R."/>
            <person name="Muehling M."/>
        </authorList>
    </citation>
    <scope>NUCLEOTIDE SEQUENCE [LARGE SCALE GENOMIC DNA]</scope>
    <source>
        <strain evidence="5 6">M1</strain>
    </source>
</reference>
<organism evidence="5 6">
    <name type="scientific">Desulfosporosinus acididurans</name>
    <dbReference type="NCBI Taxonomy" id="476652"/>
    <lineage>
        <taxon>Bacteria</taxon>
        <taxon>Bacillati</taxon>
        <taxon>Bacillota</taxon>
        <taxon>Clostridia</taxon>
        <taxon>Eubacteriales</taxon>
        <taxon>Desulfitobacteriaceae</taxon>
        <taxon>Desulfosporosinus</taxon>
    </lineage>
</organism>
<evidence type="ECO:0000259" key="4">
    <source>
        <dbReference type="PROSITE" id="PS50956"/>
    </source>
</evidence>
<dbReference type="InterPro" id="IPR019888">
    <property type="entry name" value="Tscrpt_reg_AsnC-like"/>
</dbReference>
<accession>A0A0J1FSW6</accession>
<dbReference type="Gene3D" id="3.30.70.920">
    <property type="match status" value="1"/>
</dbReference>
<dbReference type="InterPro" id="IPR011008">
    <property type="entry name" value="Dimeric_a/b-barrel"/>
</dbReference>
<evidence type="ECO:0000256" key="1">
    <source>
        <dbReference type="ARBA" id="ARBA00023015"/>
    </source>
</evidence>
<feature type="domain" description="HTH asnC-type" evidence="4">
    <location>
        <begin position="5"/>
        <end position="66"/>
    </location>
</feature>
<evidence type="ECO:0000313" key="5">
    <source>
        <dbReference type="EMBL" id="KLU66053.1"/>
    </source>
</evidence>
<dbReference type="Pfam" id="PF13412">
    <property type="entry name" value="HTH_24"/>
    <property type="match status" value="1"/>
</dbReference>
<dbReference type="InterPro" id="IPR000485">
    <property type="entry name" value="AsnC-type_HTH_dom"/>
</dbReference>
<dbReference type="PATRIC" id="fig|476652.3.peg.2166"/>
<dbReference type="EMBL" id="LDZY01000006">
    <property type="protein sequence ID" value="KLU66053.1"/>
    <property type="molecule type" value="Genomic_DNA"/>
</dbReference>
<dbReference type="AlphaFoldDB" id="A0A0J1FSW6"/>
<dbReference type="PRINTS" id="PR00033">
    <property type="entry name" value="HTHASNC"/>
</dbReference>
<dbReference type="Pfam" id="PF01037">
    <property type="entry name" value="AsnC_trans_reg"/>
    <property type="match status" value="1"/>
</dbReference>
<dbReference type="SMART" id="SM00344">
    <property type="entry name" value="HTH_ASNC"/>
    <property type="match status" value="1"/>
</dbReference>
<dbReference type="PROSITE" id="PS50956">
    <property type="entry name" value="HTH_ASNC_2"/>
    <property type="match status" value="1"/>
</dbReference>
<dbReference type="PANTHER" id="PTHR30154">
    <property type="entry name" value="LEUCINE-RESPONSIVE REGULATORY PROTEIN"/>
    <property type="match status" value="1"/>
</dbReference>
<sequence length="157" mass="17653">MAVILDDIDKAILRELQEDASISNLSLSKKIGLSPSACLARTKNLVETGIIKKFATIVDEKKLGMEVLAFALVNLSPLNRKTIHSFLEEVKRFPQVQECYSLTGSHDYLLKIVAKDMDSYRDFIIDSLMQNTIISRVETSMVMGIEKRTVYVPIEEG</sequence>
<keyword evidence="6" id="KW-1185">Reference proteome</keyword>
<evidence type="ECO:0000256" key="3">
    <source>
        <dbReference type="ARBA" id="ARBA00023163"/>
    </source>
</evidence>
<name>A0A0J1FSW6_9FIRM</name>
<keyword evidence="1" id="KW-0805">Transcription regulation</keyword>
<dbReference type="Proteomes" id="UP000036356">
    <property type="component" value="Unassembled WGS sequence"/>
</dbReference>
<dbReference type="SUPFAM" id="SSF46785">
    <property type="entry name" value="Winged helix' DNA-binding domain"/>
    <property type="match status" value="1"/>
</dbReference>
<dbReference type="STRING" id="476652.DEAC_c20920"/>